<evidence type="ECO:0000313" key="1">
    <source>
        <dbReference type="EMBL" id="THV55628.1"/>
    </source>
</evidence>
<protein>
    <submittedName>
        <fullName evidence="1">Uncharacterized protein</fullName>
    </submittedName>
</protein>
<reference evidence="1 2" key="1">
    <citation type="submission" date="2017-12" db="EMBL/GenBank/DDBJ databases">
        <title>Comparative genomics of Botrytis spp.</title>
        <authorList>
            <person name="Valero-Jimenez C.A."/>
            <person name="Tapia P."/>
            <person name="Veloso J."/>
            <person name="Silva-Moreno E."/>
            <person name="Staats M."/>
            <person name="Valdes J.H."/>
            <person name="Van Kan J.A.L."/>
        </authorList>
    </citation>
    <scope>NUCLEOTIDE SEQUENCE [LARGE SCALE GENOMIC DNA]</scope>
    <source>
        <strain evidence="1 2">MUCL435</strain>
    </source>
</reference>
<dbReference type="OrthoDB" id="3496794at2759"/>
<proteinExistence type="predicted"/>
<sequence length="122" mass="13555">MKGMSTRLHPKRTNTYLVKRTSILANRPHLEVTSSPSKNASELPSIRSILECPTDSYNLPPIFTIAARPPVYTQSPAYAQLPILSEVFPVNQTLVRQLSLAFATVQPLDDDEDSCRQLSTIS</sequence>
<organism evidence="1 2">
    <name type="scientific">Botrytis galanthina</name>
    <dbReference type="NCBI Taxonomy" id="278940"/>
    <lineage>
        <taxon>Eukaryota</taxon>
        <taxon>Fungi</taxon>
        <taxon>Dikarya</taxon>
        <taxon>Ascomycota</taxon>
        <taxon>Pezizomycotina</taxon>
        <taxon>Leotiomycetes</taxon>
        <taxon>Helotiales</taxon>
        <taxon>Sclerotiniaceae</taxon>
        <taxon>Botrytis</taxon>
    </lineage>
</organism>
<gene>
    <name evidence="1" type="ORF">BGAL_0005g00070</name>
</gene>
<evidence type="ECO:0000313" key="2">
    <source>
        <dbReference type="Proteomes" id="UP000308671"/>
    </source>
</evidence>
<dbReference type="AlphaFoldDB" id="A0A4S8RC18"/>
<name>A0A4S8RC18_9HELO</name>
<accession>A0A4S8RC18</accession>
<comment type="caution">
    <text evidence="1">The sequence shown here is derived from an EMBL/GenBank/DDBJ whole genome shotgun (WGS) entry which is preliminary data.</text>
</comment>
<dbReference type="Proteomes" id="UP000308671">
    <property type="component" value="Unassembled WGS sequence"/>
</dbReference>
<dbReference type="EMBL" id="PQXL01000005">
    <property type="protein sequence ID" value="THV55628.1"/>
    <property type="molecule type" value="Genomic_DNA"/>
</dbReference>
<keyword evidence="2" id="KW-1185">Reference proteome</keyword>